<organism evidence="1 2">
    <name type="scientific">Sphingomonas limnosediminicola</name>
    <dbReference type="NCBI Taxonomy" id="940133"/>
    <lineage>
        <taxon>Bacteria</taxon>
        <taxon>Pseudomonadati</taxon>
        <taxon>Pseudomonadota</taxon>
        <taxon>Alphaproteobacteria</taxon>
        <taxon>Sphingomonadales</taxon>
        <taxon>Sphingomonadaceae</taxon>
        <taxon>Sphingomonas</taxon>
    </lineage>
</organism>
<keyword evidence="2" id="KW-1185">Reference proteome</keyword>
<dbReference type="Proteomes" id="UP001500827">
    <property type="component" value="Unassembled WGS sequence"/>
</dbReference>
<evidence type="ECO:0008006" key="3">
    <source>
        <dbReference type="Google" id="ProtNLM"/>
    </source>
</evidence>
<name>A0ABP7L115_9SPHN</name>
<dbReference type="EMBL" id="BAABBM010000001">
    <property type="protein sequence ID" value="GAA3892951.1"/>
    <property type="molecule type" value="Genomic_DNA"/>
</dbReference>
<dbReference type="RefSeq" id="WP_344698603.1">
    <property type="nucleotide sequence ID" value="NZ_BAABBM010000001.1"/>
</dbReference>
<gene>
    <name evidence="1" type="ORF">GCM10022276_10180</name>
</gene>
<comment type="caution">
    <text evidence="1">The sequence shown here is derived from an EMBL/GenBank/DDBJ whole genome shotgun (WGS) entry which is preliminary data.</text>
</comment>
<evidence type="ECO:0000313" key="2">
    <source>
        <dbReference type="Proteomes" id="UP001500827"/>
    </source>
</evidence>
<protein>
    <recommendedName>
        <fullName evidence="3">Lipoprotein</fullName>
    </recommendedName>
</protein>
<reference evidence="2" key="1">
    <citation type="journal article" date="2019" name="Int. J. Syst. Evol. Microbiol.">
        <title>The Global Catalogue of Microorganisms (GCM) 10K type strain sequencing project: providing services to taxonomists for standard genome sequencing and annotation.</title>
        <authorList>
            <consortium name="The Broad Institute Genomics Platform"/>
            <consortium name="The Broad Institute Genome Sequencing Center for Infectious Disease"/>
            <person name="Wu L."/>
            <person name="Ma J."/>
        </authorList>
    </citation>
    <scope>NUCLEOTIDE SEQUENCE [LARGE SCALE GENOMIC DNA]</scope>
    <source>
        <strain evidence="2">JCM 17543</strain>
    </source>
</reference>
<accession>A0ABP7L115</accession>
<proteinExistence type="predicted"/>
<evidence type="ECO:0000313" key="1">
    <source>
        <dbReference type="EMBL" id="GAA3892951.1"/>
    </source>
</evidence>
<dbReference type="PROSITE" id="PS51257">
    <property type="entry name" value="PROKAR_LIPOPROTEIN"/>
    <property type="match status" value="1"/>
</dbReference>
<sequence length="168" mass="17105">MIWRPAFAVFVVALGACSTPGGQYPSLQPRAAENIDPRVPVERPMNDRPVTPALASRLAELVSTARGADAAFQSAADTAERLAANAGGPQSEGWIAAQEALSSAIAATGPTRLALGDIDGLGATKLQSQGGLAPSDLAAIKDAGAEVGALDARQAARIKAIQLRLGVR</sequence>